<dbReference type="AlphaFoldDB" id="A0A6B8VY81"/>
<dbReference type="PANTHER" id="PTHR31270">
    <property type="entry name" value="GLUTAMINYL-PEPTIDE CYCLOTRANSFERASE"/>
    <property type="match status" value="1"/>
</dbReference>
<dbReference type="InterPro" id="IPR011044">
    <property type="entry name" value="Quino_amine_DH_bsu"/>
</dbReference>
<proteinExistence type="predicted"/>
<dbReference type="Proteomes" id="UP000425178">
    <property type="component" value="Chromosome"/>
</dbReference>
<dbReference type="Pfam" id="PF05096">
    <property type="entry name" value="Glu_cyclase_2"/>
    <property type="match status" value="1"/>
</dbReference>
<reference evidence="1 2" key="1">
    <citation type="journal article" date="2021" name="Int. J. Syst. Evol. Microbiol.">
        <title>Classification of three corynebacterial strains isolated from a small paddock in North Rhine-Westphalia: proposal of &lt;i&gt;Corynebacterium kalinowskii&lt;/i&gt; sp. nov., &lt;i&gt;Corynebacterium comes&lt;/i&gt; sp. nov. and &lt;i&gt;Corynebacterium occultum&lt;/i&gt; sp. nov.</title>
        <authorList>
            <person name="Schaffert L."/>
            <person name="Ruwe M."/>
            <person name="Milse J."/>
            <person name="Hanuschka K."/>
            <person name="Ortseifen V."/>
            <person name="Droste J."/>
            <person name="Brandt D."/>
            <person name="Schl L."/>
            <person name="Kutter Y."/>
            <person name="Vinke S."/>
            <person name="Vieh P."/>
            <person name="Jacob L."/>
            <person name="L N.C."/>
            <person name="Schulte-Berndt E."/>
            <person name="Hain C."/>
            <person name="Linder M."/>
            <person name="Schmidt P."/>
            <person name="Wollenschl L."/>
            <person name="Luttermann T."/>
            <person name="Thieme E."/>
            <person name="Hassa J."/>
            <person name="Haak M."/>
            <person name="Wittchen M."/>
            <person name="Mentz A."/>
            <person name="Persicke M."/>
            <person name="Busche T."/>
            <person name="R C."/>
        </authorList>
    </citation>
    <scope>NUCLEOTIDE SEQUENCE [LARGE SCALE GENOMIC DNA]</scope>
    <source>
        <strain evidence="1 2">2019</strain>
    </source>
</reference>
<dbReference type="GO" id="GO:0016603">
    <property type="term" value="F:glutaminyl-peptide cyclotransferase activity"/>
    <property type="evidence" value="ECO:0007669"/>
    <property type="project" value="InterPro"/>
</dbReference>
<accession>A0A6B8VY81</accession>
<dbReference type="PROSITE" id="PS51257">
    <property type="entry name" value="PROKAR_LIPOPROTEIN"/>
    <property type="match status" value="1"/>
</dbReference>
<keyword evidence="2" id="KW-1185">Reference proteome</keyword>
<sequence length="266" mass="29056">MGHVRHYEGMGLRETVGVLLALSSFSTVSCAPGPAEVEHLVPRIVETHPFDETSFTQGLEVEEDGTLLVGTGWYRESRIYRSTLDGQELASAELDPTFFGEGITRHGDTIWQLTWQDGVAVKRDADTLEEIGRVTYPGEGWGLCSAGEELIMSDGSDTLRRLNPDNFEELGRFRVTLDGAPTSGLNELECVGEDVYANVFLTTDILRIDADGAVTALIDASGVPNNAEPDPDHVLNGIAHLPGTDRYLLAGKRWPDLYEVELVPTP</sequence>
<dbReference type="SUPFAM" id="SSF50969">
    <property type="entry name" value="YVTN repeat-like/Quinoprotein amine dehydrogenase"/>
    <property type="match status" value="1"/>
</dbReference>
<evidence type="ECO:0000313" key="1">
    <source>
        <dbReference type="EMBL" id="QGU03985.1"/>
    </source>
</evidence>
<gene>
    <name evidence="1" type="ORF">CETAM_03550</name>
</gene>
<name>A0A6B8VY81_9CORY</name>
<dbReference type="PANTHER" id="PTHR31270:SF1">
    <property type="entry name" value="GLUTAMINYL-PEPTIDE CYCLOTRANSFERASE"/>
    <property type="match status" value="1"/>
</dbReference>
<organism evidence="1 2">
    <name type="scientific">Corynebacterium comes</name>
    <dbReference type="NCBI Taxonomy" id="2675218"/>
    <lineage>
        <taxon>Bacteria</taxon>
        <taxon>Bacillati</taxon>
        <taxon>Actinomycetota</taxon>
        <taxon>Actinomycetes</taxon>
        <taxon>Mycobacteriales</taxon>
        <taxon>Corynebacteriaceae</taxon>
        <taxon>Corynebacterium</taxon>
    </lineage>
</organism>
<protein>
    <submittedName>
        <fullName evidence="1">Glutamine cyclotransferase</fullName>
    </submittedName>
</protein>
<dbReference type="EMBL" id="CP046453">
    <property type="protein sequence ID" value="QGU03985.1"/>
    <property type="molecule type" value="Genomic_DNA"/>
</dbReference>
<evidence type="ECO:0000313" key="2">
    <source>
        <dbReference type="Proteomes" id="UP000425178"/>
    </source>
</evidence>
<dbReference type="InterPro" id="IPR007788">
    <property type="entry name" value="QCT"/>
</dbReference>
<dbReference type="KEGG" id="ccoe:CETAM_03550"/>